<reference evidence="2 3" key="1">
    <citation type="journal article" date="2008" name="Nature">
        <title>The genome of the choanoflagellate Monosiga brevicollis and the origin of metazoans.</title>
        <authorList>
            <consortium name="JGI Sequencing"/>
            <person name="King N."/>
            <person name="Westbrook M.J."/>
            <person name="Young S.L."/>
            <person name="Kuo A."/>
            <person name="Abedin M."/>
            <person name="Chapman J."/>
            <person name="Fairclough S."/>
            <person name="Hellsten U."/>
            <person name="Isogai Y."/>
            <person name="Letunic I."/>
            <person name="Marr M."/>
            <person name="Pincus D."/>
            <person name="Putnam N."/>
            <person name="Rokas A."/>
            <person name="Wright K.J."/>
            <person name="Zuzow R."/>
            <person name="Dirks W."/>
            <person name="Good M."/>
            <person name="Goodstein D."/>
            <person name="Lemons D."/>
            <person name="Li W."/>
            <person name="Lyons J.B."/>
            <person name="Morris A."/>
            <person name="Nichols S."/>
            <person name="Richter D.J."/>
            <person name="Salamov A."/>
            <person name="Bork P."/>
            <person name="Lim W.A."/>
            <person name="Manning G."/>
            <person name="Miller W.T."/>
            <person name="McGinnis W."/>
            <person name="Shapiro H."/>
            <person name="Tjian R."/>
            <person name="Grigoriev I.V."/>
            <person name="Rokhsar D."/>
        </authorList>
    </citation>
    <scope>NUCLEOTIDE SEQUENCE [LARGE SCALE GENOMIC DNA]</scope>
    <source>
        <strain evidence="3">MX1 / ATCC 50154</strain>
    </source>
</reference>
<dbReference type="PANTHER" id="PTHR28603:SF1">
    <property type="entry name" value="TRANSMEMBRANE PROTEIN 243"/>
    <property type="match status" value="1"/>
</dbReference>
<accession>A9UV15</accession>
<dbReference type="OMA" id="HATTHSH"/>
<keyword evidence="1" id="KW-1133">Transmembrane helix</keyword>
<keyword evidence="1" id="KW-0472">Membrane</keyword>
<name>A9UV15_MONBE</name>
<dbReference type="InParanoid" id="A9UV15"/>
<feature type="transmembrane region" description="Helical" evidence="1">
    <location>
        <begin position="21"/>
        <end position="43"/>
    </location>
</feature>
<feature type="transmembrane region" description="Helical" evidence="1">
    <location>
        <begin position="49"/>
        <end position="71"/>
    </location>
</feature>
<keyword evidence="1" id="KW-0812">Transmembrane</keyword>
<gene>
    <name evidence="2" type="ORF">MONBRDRAFT_23856</name>
</gene>
<protein>
    <recommendedName>
        <fullName evidence="4">Transmembrane protein</fullName>
    </recommendedName>
</protein>
<dbReference type="PANTHER" id="PTHR28603">
    <property type="entry name" value="TRANSMEMBRANE PROTEIN 243"/>
    <property type="match status" value="1"/>
</dbReference>
<dbReference type="InterPro" id="IPR022564">
    <property type="entry name" value="DUF2678"/>
</dbReference>
<keyword evidence="3" id="KW-1185">Reference proteome</keyword>
<organism evidence="2 3">
    <name type="scientific">Monosiga brevicollis</name>
    <name type="common">Choanoflagellate</name>
    <dbReference type="NCBI Taxonomy" id="81824"/>
    <lineage>
        <taxon>Eukaryota</taxon>
        <taxon>Choanoflagellata</taxon>
        <taxon>Craspedida</taxon>
        <taxon>Salpingoecidae</taxon>
        <taxon>Monosiga</taxon>
    </lineage>
</organism>
<evidence type="ECO:0000313" key="2">
    <source>
        <dbReference type="EMBL" id="EDQ90812.1"/>
    </source>
</evidence>
<dbReference type="FunCoup" id="A9UV15">
    <property type="interactions" value="5"/>
</dbReference>
<dbReference type="AlphaFoldDB" id="A9UV15"/>
<evidence type="ECO:0000256" key="1">
    <source>
        <dbReference type="SAM" id="Phobius"/>
    </source>
</evidence>
<dbReference type="GeneID" id="5889412"/>
<dbReference type="KEGG" id="mbr:MONBRDRAFT_23856"/>
<dbReference type="Proteomes" id="UP000001357">
    <property type="component" value="Unassembled WGS sequence"/>
</dbReference>
<proteinExistence type="predicted"/>
<dbReference type="EMBL" id="CH991546">
    <property type="protein sequence ID" value="EDQ90812.1"/>
    <property type="molecule type" value="Genomic_DNA"/>
</dbReference>
<evidence type="ECO:0000313" key="3">
    <source>
        <dbReference type="Proteomes" id="UP000001357"/>
    </source>
</evidence>
<dbReference type="RefSeq" id="XP_001744109.1">
    <property type="nucleotide sequence ID" value="XM_001744057.1"/>
</dbReference>
<dbReference type="Pfam" id="PF10856">
    <property type="entry name" value="DUF2678"/>
    <property type="match status" value="1"/>
</dbReference>
<evidence type="ECO:0008006" key="4">
    <source>
        <dbReference type="Google" id="ProtNLM"/>
    </source>
</evidence>
<sequence length="105" mass="11682">MAYTEPEAMPLFGEDSAHVRLLDILYGVASFIATMTAVVITIIRGQTKPLHYFFGAAIVAIAIPHWLLVIWFRRGDLDPRIRYINLAMCLGLVALSVCAILYATE</sequence>
<feature type="transmembrane region" description="Helical" evidence="1">
    <location>
        <begin position="83"/>
        <end position="103"/>
    </location>
</feature>